<feature type="chain" id="PRO_5007898302" evidence="2">
    <location>
        <begin position="23"/>
        <end position="306"/>
    </location>
</feature>
<name>A0A168K047_MUCCL</name>
<dbReference type="GO" id="GO:0016788">
    <property type="term" value="F:hydrolase activity, acting on ester bonds"/>
    <property type="evidence" value="ECO:0007669"/>
    <property type="project" value="InterPro"/>
</dbReference>
<dbReference type="Pfam" id="PF00657">
    <property type="entry name" value="Lipase_GDSL"/>
    <property type="match status" value="1"/>
</dbReference>
<evidence type="ECO:0000256" key="1">
    <source>
        <dbReference type="ARBA" id="ARBA00022801"/>
    </source>
</evidence>
<evidence type="ECO:0000256" key="2">
    <source>
        <dbReference type="SAM" id="SignalP"/>
    </source>
</evidence>
<dbReference type="Gene3D" id="3.40.50.1110">
    <property type="entry name" value="SGNH hydrolase"/>
    <property type="match status" value="1"/>
</dbReference>
<evidence type="ECO:0000313" key="3">
    <source>
        <dbReference type="EMBL" id="OAD01828.1"/>
    </source>
</evidence>
<dbReference type="SUPFAM" id="SSF52266">
    <property type="entry name" value="SGNH hydrolase"/>
    <property type="match status" value="1"/>
</dbReference>
<organism evidence="3 4">
    <name type="scientific">Mucor lusitanicus CBS 277.49</name>
    <dbReference type="NCBI Taxonomy" id="747725"/>
    <lineage>
        <taxon>Eukaryota</taxon>
        <taxon>Fungi</taxon>
        <taxon>Fungi incertae sedis</taxon>
        <taxon>Mucoromycota</taxon>
        <taxon>Mucoromycotina</taxon>
        <taxon>Mucoromycetes</taxon>
        <taxon>Mucorales</taxon>
        <taxon>Mucorineae</taxon>
        <taxon>Mucoraceae</taxon>
        <taxon>Mucor</taxon>
    </lineage>
</organism>
<keyword evidence="1" id="KW-0378">Hydrolase</keyword>
<dbReference type="CDD" id="cd01846">
    <property type="entry name" value="fatty_acyltransferase_like"/>
    <property type="match status" value="1"/>
</dbReference>
<dbReference type="OrthoDB" id="1600564at2759"/>
<dbReference type="AlphaFoldDB" id="A0A168K047"/>
<dbReference type="PANTHER" id="PTHR45648:SF22">
    <property type="entry name" value="GDSL LIPASE_ACYLHYDROLASE FAMILY PROTEIN (AFU_ORTHOLOGUE AFUA_4G14700)"/>
    <property type="match status" value="1"/>
</dbReference>
<gene>
    <name evidence="3" type="ORF">MUCCIDRAFT_82209</name>
</gene>
<dbReference type="InterPro" id="IPR001087">
    <property type="entry name" value="GDSL"/>
</dbReference>
<dbReference type="PANTHER" id="PTHR45648">
    <property type="entry name" value="GDSL LIPASE/ACYLHYDROLASE FAMILY PROTEIN (AFU_ORTHOLOGUE AFUA_4G14700)"/>
    <property type="match status" value="1"/>
</dbReference>
<reference evidence="3 4" key="1">
    <citation type="submission" date="2015-06" db="EMBL/GenBank/DDBJ databases">
        <title>Expansion of signal transduction pathways in fungi by whole-genome duplication.</title>
        <authorList>
            <consortium name="DOE Joint Genome Institute"/>
            <person name="Corrochano L.M."/>
            <person name="Kuo A."/>
            <person name="Marcet-Houben M."/>
            <person name="Polaino S."/>
            <person name="Salamov A."/>
            <person name="Villalobos J.M."/>
            <person name="Alvarez M.I."/>
            <person name="Avalos J."/>
            <person name="Benito E.P."/>
            <person name="Benoit I."/>
            <person name="Burger G."/>
            <person name="Camino L.P."/>
            <person name="Canovas D."/>
            <person name="Cerda-Olmedo E."/>
            <person name="Cheng J.-F."/>
            <person name="Dominguez A."/>
            <person name="Elias M."/>
            <person name="Eslava A.P."/>
            <person name="Glaser F."/>
            <person name="Grimwood J."/>
            <person name="Gutierrez G."/>
            <person name="Heitman J."/>
            <person name="Henrissat B."/>
            <person name="Iturriaga E.A."/>
            <person name="Lang B.F."/>
            <person name="Lavin J.L."/>
            <person name="Lee S."/>
            <person name="Li W."/>
            <person name="Lindquist E."/>
            <person name="Lopez-Garcia S."/>
            <person name="Luque E.M."/>
            <person name="Marcos A.T."/>
            <person name="Martin J."/>
            <person name="Mccluskey K."/>
            <person name="Medina H.R."/>
            <person name="Miralles-Duran A."/>
            <person name="Miyazaki A."/>
            <person name="Munoz-Torres E."/>
            <person name="Oguiza J.A."/>
            <person name="Ohm R."/>
            <person name="Olmedo M."/>
            <person name="Orejas M."/>
            <person name="Ortiz-Castellanos L."/>
            <person name="Pisabarro A.G."/>
            <person name="Rodriguez-Romero J."/>
            <person name="Ruiz-Herrera J."/>
            <person name="Ruiz-Vazquez R."/>
            <person name="Sanz C."/>
            <person name="Schackwitz W."/>
            <person name="Schmutz J."/>
            <person name="Shahriari M."/>
            <person name="Shelest E."/>
            <person name="Silva-Franco F."/>
            <person name="Soanes D."/>
            <person name="Syed K."/>
            <person name="Tagua V.G."/>
            <person name="Talbot N.J."/>
            <person name="Thon M."/>
            <person name="De Vries R.P."/>
            <person name="Wiebenga A."/>
            <person name="Yadav J.S."/>
            <person name="Braun E.L."/>
            <person name="Baker S."/>
            <person name="Garre V."/>
            <person name="Horwitz B."/>
            <person name="Torres-Martinez S."/>
            <person name="Idnurm A."/>
            <person name="Herrera-Estrella A."/>
            <person name="Gabaldon T."/>
            <person name="Grigoriev I.V."/>
        </authorList>
    </citation>
    <scope>NUCLEOTIDE SEQUENCE [LARGE SCALE GENOMIC DNA]</scope>
    <source>
        <strain evidence="3 4">CBS 277.49</strain>
    </source>
</reference>
<keyword evidence="2" id="KW-0732">Signal</keyword>
<proteinExistence type="predicted"/>
<dbReference type="VEuPathDB" id="FungiDB:MUCCIDRAFT_82209"/>
<dbReference type="InterPro" id="IPR036514">
    <property type="entry name" value="SGNH_hydro_sf"/>
</dbReference>
<accession>A0A168K047</accession>
<dbReference type="InterPro" id="IPR051058">
    <property type="entry name" value="GDSL_Est/Lipase"/>
</dbReference>
<protein>
    <submittedName>
        <fullName evidence="3">Carbohydrate esterase family 16 protein</fullName>
    </submittedName>
</protein>
<dbReference type="EMBL" id="AMYB01000005">
    <property type="protein sequence ID" value="OAD01828.1"/>
    <property type="molecule type" value="Genomic_DNA"/>
</dbReference>
<evidence type="ECO:0000313" key="4">
    <source>
        <dbReference type="Proteomes" id="UP000077051"/>
    </source>
</evidence>
<dbReference type="Proteomes" id="UP000077051">
    <property type="component" value="Unassembled WGS sequence"/>
</dbReference>
<sequence>MMLSTFVSYLMFVLCACIVAESRSIAPRNTNSSRITSIFAFGDSYTDNGSFSDFYKSNVDEVDPRSLRTATSPRIKREADGPLWVEYLAGLMDDAYLYDFARSGATANNKLILRYTEDMSAQVNRYLRSDAAKEPKENSLFTMWIGVNDITVLFSKHPLDTPKRQGIINGIMATIRYDMEKLYDVGAKNMLLLGLIPLEDLPAYHTLSSETRHQLEKLVSEYNMRLIETLDHFRADKPDVNASFFDTNTLFKQLFDTEQFKDNALSHCNKKPDCGDRIWWDYLHPSTKTHAKLAEALYYYINLLNW</sequence>
<keyword evidence="4" id="KW-1185">Reference proteome</keyword>
<comment type="caution">
    <text evidence="3">The sequence shown here is derived from an EMBL/GenBank/DDBJ whole genome shotgun (WGS) entry which is preliminary data.</text>
</comment>
<feature type="signal peptide" evidence="2">
    <location>
        <begin position="1"/>
        <end position="22"/>
    </location>
</feature>
<dbReference type="STRING" id="747725.A0A168K047"/>